<organism evidence="4 5">
    <name type="scientific">Ceratosolen solmsi marchali</name>
    <dbReference type="NCBI Taxonomy" id="326594"/>
    <lineage>
        <taxon>Eukaryota</taxon>
        <taxon>Metazoa</taxon>
        <taxon>Ecdysozoa</taxon>
        <taxon>Arthropoda</taxon>
        <taxon>Hexapoda</taxon>
        <taxon>Insecta</taxon>
        <taxon>Pterygota</taxon>
        <taxon>Neoptera</taxon>
        <taxon>Endopterygota</taxon>
        <taxon>Hymenoptera</taxon>
        <taxon>Apocrita</taxon>
        <taxon>Proctotrupomorpha</taxon>
        <taxon>Chalcidoidea</taxon>
        <taxon>Agaonidae</taxon>
        <taxon>Agaoninae</taxon>
        <taxon>Ceratosolen</taxon>
    </lineage>
</organism>
<dbReference type="GO" id="GO:0005249">
    <property type="term" value="F:voltage-gated potassium channel activity"/>
    <property type="evidence" value="ECO:0007669"/>
    <property type="project" value="TreeGrafter"/>
</dbReference>
<feature type="transmembrane region" description="Helical" evidence="2">
    <location>
        <begin position="160"/>
        <end position="179"/>
    </location>
</feature>
<dbReference type="Gene3D" id="1.10.287.630">
    <property type="entry name" value="Helix hairpin bin"/>
    <property type="match status" value="1"/>
</dbReference>
<sequence>MFHWKKLKSIQHICDLIKNSESHLLKLPPNAELIARFKRRLQKNVLVSTNHPLTRFYLRSKAAIALEKHRHGMSSNWWIIHPCSHFRFAWDSIMAFTFLYMFFMIPHMISFHWLSKNKSDIINKFNILTPGFILCLIDIFFNFITGFISPDGHEIFIDPLVILQFVLNILYLVVGHYIGRLFFIDLTSSIPYVWLHKNRLENPGSGDQLYLLFFEMLPLLKLFRLCTLRHYIKEILLACEASRVYEHGVWIFWLTILIFHWSACFTYAFPFFYAYIMKTTMNKGEGYIFKTKLYEKPDWIIYLTSLYIGGGNLCSYSFTEFKFTDLPDKITRCILLLFGMTYFLYVIVIILQLVKSSVEPELKYQSIMNGVNDYINNKRLPKKLKERLLHFYEHRFQGSLFKEKAITSTLSKHLKREITQYSSSILFESTLLFNNISCSFLNSIIGVLKQEIFLQDDIIYKYDIEGKCMYFIITGTVALITYSGKEICHVNDGDFFGENAVVQHEHKRETTAIALEVCEVLRFDRRDFVRLVPPKCEMYKAIESLADALTQHIKNAENQVSNDDDKINGLKL</sequence>
<gene>
    <name evidence="5" type="primary">LOC105361724</name>
</gene>
<feature type="transmembrane region" description="Helical" evidence="2">
    <location>
        <begin position="249"/>
        <end position="276"/>
    </location>
</feature>
<dbReference type="InterPro" id="IPR051413">
    <property type="entry name" value="K/Na_HCN_channel"/>
</dbReference>
<dbReference type="InterPro" id="IPR000595">
    <property type="entry name" value="cNMP-bd_dom"/>
</dbReference>
<dbReference type="AlphaFoldDB" id="A0AAJ6YFT5"/>
<feature type="transmembrane region" description="Helical" evidence="2">
    <location>
        <begin position="330"/>
        <end position="354"/>
    </location>
</feature>
<dbReference type="SUPFAM" id="SSF51206">
    <property type="entry name" value="cAMP-binding domain-like"/>
    <property type="match status" value="1"/>
</dbReference>
<dbReference type="Pfam" id="PF00027">
    <property type="entry name" value="cNMP_binding"/>
    <property type="match status" value="1"/>
</dbReference>
<evidence type="ECO:0000256" key="2">
    <source>
        <dbReference type="SAM" id="Phobius"/>
    </source>
</evidence>
<dbReference type="KEGG" id="csol:105361724"/>
<evidence type="ECO:0000313" key="5">
    <source>
        <dbReference type="RefSeq" id="XP_011497277.1"/>
    </source>
</evidence>
<dbReference type="GO" id="GO:0035725">
    <property type="term" value="P:sodium ion transmembrane transport"/>
    <property type="evidence" value="ECO:0007669"/>
    <property type="project" value="TreeGrafter"/>
</dbReference>
<dbReference type="CDD" id="cd00038">
    <property type="entry name" value="CAP_ED"/>
    <property type="match status" value="1"/>
</dbReference>
<feature type="transmembrane region" description="Helical" evidence="2">
    <location>
        <begin position="93"/>
        <end position="115"/>
    </location>
</feature>
<dbReference type="GeneID" id="105361724"/>
<dbReference type="GO" id="GO:0003254">
    <property type="term" value="P:regulation of membrane depolarization"/>
    <property type="evidence" value="ECO:0007669"/>
    <property type="project" value="TreeGrafter"/>
</dbReference>
<dbReference type="SMART" id="SM00100">
    <property type="entry name" value="cNMP"/>
    <property type="match status" value="1"/>
</dbReference>
<dbReference type="PANTHER" id="PTHR45689">
    <property type="entry name" value="I[[H]] CHANNEL, ISOFORM E"/>
    <property type="match status" value="1"/>
</dbReference>
<protein>
    <submittedName>
        <fullName evidence="5">Potassium/sodium hyperpolarization-activated cyclic nucleotide-gated channel 1-like</fullName>
    </submittedName>
</protein>
<evidence type="ECO:0000313" key="4">
    <source>
        <dbReference type="Proteomes" id="UP000695007"/>
    </source>
</evidence>
<accession>A0AAJ6YFT5</accession>
<feature type="transmembrane region" description="Helical" evidence="2">
    <location>
        <begin position="299"/>
        <end position="318"/>
    </location>
</feature>
<keyword evidence="2" id="KW-0812">Transmembrane</keyword>
<reference evidence="5" key="1">
    <citation type="submission" date="2025-08" db="UniProtKB">
        <authorList>
            <consortium name="RefSeq"/>
        </authorList>
    </citation>
    <scope>IDENTIFICATION</scope>
</reference>
<keyword evidence="2" id="KW-1133">Transmembrane helix</keyword>
<dbReference type="SUPFAM" id="SSF81324">
    <property type="entry name" value="Voltage-gated potassium channels"/>
    <property type="match status" value="1"/>
</dbReference>
<keyword evidence="1" id="KW-0175">Coiled coil</keyword>
<dbReference type="PANTHER" id="PTHR45689:SF14">
    <property type="entry name" value="CYCLIC NUCLEOTIDE-GATED CATION CHANNEL SUBUNIT A-LIKE PROTEIN"/>
    <property type="match status" value="1"/>
</dbReference>
<proteinExistence type="predicted"/>
<feature type="domain" description="Cyclic nucleotide-binding" evidence="3">
    <location>
        <begin position="432"/>
        <end position="532"/>
    </location>
</feature>
<dbReference type="GO" id="GO:0098855">
    <property type="term" value="C:HCN channel complex"/>
    <property type="evidence" value="ECO:0007669"/>
    <property type="project" value="TreeGrafter"/>
</dbReference>
<evidence type="ECO:0000256" key="1">
    <source>
        <dbReference type="SAM" id="Coils"/>
    </source>
</evidence>
<keyword evidence="2" id="KW-0472">Membrane</keyword>
<name>A0AAJ6YFT5_9HYME</name>
<feature type="transmembrane region" description="Helical" evidence="2">
    <location>
        <begin position="127"/>
        <end position="148"/>
    </location>
</feature>
<feature type="coiled-coil region" evidence="1">
    <location>
        <begin position="539"/>
        <end position="566"/>
    </location>
</feature>
<evidence type="ECO:0000259" key="3">
    <source>
        <dbReference type="PROSITE" id="PS50042"/>
    </source>
</evidence>
<dbReference type="Proteomes" id="UP000695007">
    <property type="component" value="Unplaced"/>
</dbReference>
<dbReference type="Gene3D" id="2.60.120.10">
    <property type="entry name" value="Jelly Rolls"/>
    <property type="match status" value="1"/>
</dbReference>
<keyword evidence="4" id="KW-1185">Reference proteome</keyword>
<dbReference type="InterPro" id="IPR014710">
    <property type="entry name" value="RmlC-like_jellyroll"/>
</dbReference>
<dbReference type="InterPro" id="IPR018490">
    <property type="entry name" value="cNMP-bd_dom_sf"/>
</dbReference>
<dbReference type="PROSITE" id="PS50042">
    <property type="entry name" value="CNMP_BINDING_3"/>
    <property type="match status" value="1"/>
</dbReference>
<dbReference type="RefSeq" id="XP_011497277.1">
    <property type="nucleotide sequence ID" value="XM_011498975.1"/>
</dbReference>